<organism evidence="7 8">
    <name type="scientific">Frankia canadensis</name>
    <dbReference type="NCBI Taxonomy" id="1836972"/>
    <lineage>
        <taxon>Bacteria</taxon>
        <taxon>Bacillati</taxon>
        <taxon>Actinomycetota</taxon>
        <taxon>Actinomycetes</taxon>
        <taxon>Frankiales</taxon>
        <taxon>Frankiaceae</taxon>
        <taxon>Frankia</taxon>
    </lineage>
</organism>
<dbReference type="InterPro" id="IPR014710">
    <property type="entry name" value="RmlC-like_jellyroll"/>
</dbReference>
<feature type="binding site" evidence="6">
    <location>
        <position position="90"/>
    </location>
    <ligand>
        <name>Fe cation</name>
        <dbReference type="ChEBI" id="CHEBI:24875"/>
        <note>catalytic</note>
    </ligand>
</feature>
<dbReference type="Gene3D" id="2.60.120.10">
    <property type="entry name" value="Jelly Rolls"/>
    <property type="match status" value="1"/>
</dbReference>
<dbReference type="AlphaFoldDB" id="A0A2I2KYY4"/>
<dbReference type="EMBL" id="FZMO01000501">
    <property type="protein sequence ID" value="SNQ50868.1"/>
    <property type="molecule type" value="Genomic_DNA"/>
</dbReference>
<evidence type="ECO:0000256" key="5">
    <source>
        <dbReference type="ARBA" id="ARBA00023004"/>
    </source>
</evidence>
<feature type="binding site" evidence="6">
    <location>
        <position position="137"/>
    </location>
    <ligand>
        <name>Fe cation</name>
        <dbReference type="ChEBI" id="CHEBI:24875"/>
        <note>catalytic</note>
    </ligand>
</feature>
<keyword evidence="8" id="KW-1185">Reference proteome</keyword>
<name>A0A2I2KYY4_9ACTN</name>
<dbReference type="CDD" id="cd10548">
    <property type="entry name" value="cupin_CDO"/>
    <property type="match status" value="1"/>
</dbReference>
<dbReference type="Proteomes" id="UP000234331">
    <property type="component" value="Unassembled WGS sequence"/>
</dbReference>
<keyword evidence="2 6" id="KW-0479">Metal-binding</keyword>
<comment type="similarity">
    <text evidence="1">Belongs to the cysteine dioxygenase family.</text>
</comment>
<dbReference type="InterPro" id="IPR010300">
    <property type="entry name" value="CDO_1"/>
</dbReference>
<evidence type="ECO:0000313" key="8">
    <source>
        <dbReference type="Proteomes" id="UP000234331"/>
    </source>
</evidence>
<keyword evidence="4" id="KW-0560">Oxidoreductase</keyword>
<dbReference type="InterPro" id="IPR011051">
    <property type="entry name" value="RmlC_Cupin_sf"/>
</dbReference>
<evidence type="ECO:0000313" key="7">
    <source>
        <dbReference type="EMBL" id="SNQ50868.1"/>
    </source>
</evidence>
<dbReference type="OrthoDB" id="4217976at2"/>
<feature type="binding site" evidence="6">
    <location>
        <position position="92"/>
    </location>
    <ligand>
        <name>Fe cation</name>
        <dbReference type="ChEBI" id="CHEBI:24875"/>
        <note>catalytic</note>
    </ligand>
</feature>
<evidence type="ECO:0000256" key="1">
    <source>
        <dbReference type="ARBA" id="ARBA00006622"/>
    </source>
</evidence>
<evidence type="ECO:0000256" key="3">
    <source>
        <dbReference type="ARBA" id="ARBA00022964"/>
    </source>
</evidence>
<protein>
    <submittedName>
        <fullName evidence="7">Putative metal-dependent enzyme of the double-stranded beta helix superfamily</fullName>
    </submittedName>
</protein>
<dbReference type="PANTHER" id="PTHR12918">
    <property type="entry name" value="CYSTEINE DIOXYGENASE"/>
    <property type="match status" value="1"/>
</dbReference>
<sequence>MPLLHPALLVAGTVPRPAPYLPAECLSDEPERLGLTALRRLASTLAAAPEVWRPVIRHHADRRWYTRLLLSASVEVWLIGWYPGQQTEVHDHGGALGALAVADGSVEEDQYDRRWRLTRVREHRGGATVGFGAAHIHRVANRGLTPATTIHAYSPPELPLRYGPSAGDATATAGIIGSQPTALIDPSRAETVAAGAAAR</sequence>
<dbReference type="Pfam" id="PF05995">
    <property type="entry name" value="CDO_I"/>
    <property type="match status" value="1"/>
</dbReference>
<evidence type="ECO:0000256" key="2">
    <source>
        <dbReference type="ARBA" id="ARBA00022723"/>
    </source>
</evidence>
<dbReference type="PANTHER" id="PTHR12918:SF1">
    <property type="entry name" value="CYSTEINE DIOXYGENASE TYPE 1"/>
    <property type="match status" value="1"/>
</dbReference>
<dbReference type="GO" id="GO:0016702">
    <property type="term" value="F:oxidoreductase activity, acting on single donors with incorporation of molecular oxygen, incorporation of two atoms of oxygen"/>
    <property type="evidence" value="ECO:0007669"/>
    <property type="project" value="InterPro"/>
</dbReference>
<evidence type="ECO:0000256" key="4">
    <source>
        <dbReference type="ARBA" id="ARBA00023002"/>
    </source>
</evidence>
<gene>
    <name evidence="7" type="ORF">FRACA_550023</name>
</gene>
<dbReference type="RefSeq" id="WP_101834414.1">
    <property type="nucleotide sequence ID" value="NZ_FZMO01000501.1"/>
</dbReference>
<accession>A0A2I2KYY4</accession>
<dbReference type="GO" id="GO:0008198">
    <property type="term" value="F:ferrous iron binding"/>
    <property type="evidence" value="ECO:0007669"/>
    <property type="project" value="TreeGrafter"/>
</dbReference>
<evidence type="ECO:0000256" key="6">
    <source>
        <dbReference type="PIRSR" id="PIRSR610300-51"/>
    </source>
</evidence>
<keyword evidence="3" id="KW-0223">Dioxygenase</keyword>
<reference evidence="7 8" key="1">
    <citation type="submission" date="2017-06" db="EMBL/GenBank/DDBJ databases">
        <authorList>
            <person name="Kim H.J."/>
            <person name="Triplett B.A."/>
        </authorList>
    </citation>
    <scope>NUCLEOTIDE SEQUENCE [LARGE SCALE GENOMIC DNA]</scope>
    <source>
        <strain evidence="7">FRACA_ARgP5</strain>
    </source>
</reference>
<proteinExistence type="inferred from homology"/>
<dbReference type="SUPFAM" id="SSF51182">
    <property type="entry name" value="RmlC-like cupins"/>
    <property type="match status" value="1"/>
</dbReference>
<keyword evidence="5 6" id="KW-0408">Iron</keyword>